<reference evidence="3" key="1">
    <citation type="submission" date="2023-10" db="EMBL/GenBank/DDBJ databases">
        <authorList>
            <person name="Chen Y."/>
            <person name="Shah S."/>
            <person name="Dougan E. K."/>
            <person name="Thang M."/>
            <person name="Chan C."/>
        </authorList>
    </citation>
    <scope>NUCLEOTIDE SEQUENCE [LARGE SCALE GENOMIC DNA]</scope>
</reference>
<keyword evidence="1" id="KW-0175">Coiled coil</keyword>
<accession>A0ABN9Y710</accession>
<comment type="caution">
    <text evidence="3">The sequence shown here is derived from an EMBL/GenBank/DDBJ whole genome shotgun (WGS) entry which is preliminary data.</text>
</comment>
<feature type="region of interest" description="Disordered" evidence="2">
    <location>
        <begin position="423"/>
        <end position="453"/>
    </location>
</feature>
<name>A0ABN9Y710_9DINO</name>
<keyword evidence="4" id="KW-1185">Reference proteome</keyword>
<feature type="compositionally biased region" description="Basic and acidic residues" evidence="2">
    <location>
        <begin position="436"/>
        <end position="445"/>
    </location>
</feature>
<feature type="compositionally biased region" description="Polar residues" evidence="2">
    <location>
        <begin position="631"/>
        <end position="641"/>
    </location>
</feature>
<dbReference type="Proteomes" id="UP001189429">
    <property type="component" value="Unassembled WGS sequence"/>
</dbReference>
<feature type="coiled-coil region" evidence="1">
    <location>
        <begin position="45"/>
        <end position="72"/>
    </location>
</feature>
<evidence type="ECO:0000256" key="1">
    <source>
        <dbReference type="SAM" id="Coils"/>
    </source>
</evidence>
<dbReference type="EMBL" id="CAUYUJ010021792">
    <property type="protein sequence ID" value="CAK0907038.1"/>
    <property type="molecule type" value="Genomic_DNA"/>
</dbReference>
<proteinExistence type="predicted"/>
<evidence type="ECO:0008006" key="5">
    <source>
        <dbReference type="Google" id="ProtNLM"/>
    </source>
</evidence>
<evidence type="ECO:0000313" key="3">
    <source>
        <dbReference type="EMBL" id="CAK0907038.1"/>
    </source>
</evidence>
<feature type="non-terminal residue" evidence="3">
    <location>
        <position position="1067"/>
    </location>
</feature>
<feature type="non-terminal residue" evidence="3">
    <location>
        <position position="1"/>
    </location>
</feature>
<evidence type="ECO:0000256" key="2">
    <source>
        <dbReference type="SAM" id="MobiDB-lite"/>
    </source>
</evidence>
<protein>
    <recommendedName>
        <fullName evidence="5">Reverse transcriptase domain-containing protein</fullName>
    </recommendedName>
</protein>
<evidence type="ECO:0000313" key="4">
    <source>
        <dbReference type="Proteomes" id="UP001189429"/>
    </source>
</evidence>
<feature type="region of interest" description="Disordered" evidence="2">
    <location>
        <begin position="631"/>
        <end position="668"/>
    </location>
</feature>
<sequence length="1067" mass="114856">ALLPEQEAAQVGRFEQAAVPQPTSVSPHQQYARARQDALVNRQLMEKQANLLGTAKANLEKARQQYHEAVAASYDVDEAEHEALLRYNRSVGVAVAVEAGGKKFVFEIDLEDLSQNIDDYEEQGQQAIRAFKADAEKLEQAAERAEQRRVNIQKMAEAQEAAADKAQQAKEGAGEEEACALVFGSVTEWGKSTLGFARQLPREVQGFLAAETHVVEAELEAERQTLQNATPAIPSRRAEIGSRGGEWIMMRSHLATTTFEGRRAAASAAGKASPFVGFAPTTLHLKSGNVVVVSAYFFPGVPLAAGGNSPLLRSLAIFLRSIADAWMVLADWSVVPSALEKTTWPELVRGSVVIPQGCTITCDRGKGSMIDGGVVSLGAEHCFRLEACRQFPWKTRVGLKPGILGAARAWDYLQLVTPRPWPARRRPPIAPGPGSERSRVKKEEAAAMPGGRWRVARSSAAQQQQGQEISHAIEQMAQSEDDLHQGAAAEAAYAIPAGCWHAAQQLVAQQPLRLAAASPQARAALRTDGEECEALSDLYARWVSALGGGARLMREGLQGKAAKAMRGAGKGLEYFGKQRVPEEVADWRQLLAGLVHAGEAELELFSMQSSRWAARAAGRAQVKAGQQRSQWVGASWRSSSGPVRRRAKGERPARLETLPPGGAVAGPMGQMQLREGRWSAVWTSRSFDETKLRDWPAPRRGVQQWVDLLREVEAAVMWPRQVLTTILSLLPTSRGCDRAIGLLPLLAKCWSCTRATVTDEWSGALEQHWDMAIGGSSALRAALCLSVLDGSAVAMGFCAIAALVDLERFFDSIDLIALLEVAGQGAFSAVVVSLGAQAYLAPRRLRRHGWCSGQISAERSIVAGSSRGVTVGKLFLCPFLQRVGAGSPCVELQTFVDDAILGAEGLERVAADQMVDALGQFGMCCNAAQLTISDESVVVASDMDAAQQVVAGAGEPGLPLKAVGKAVGLVVSTAVSKRRGQSQFQKRAKTAARRLHLTHRMRRKARLGKCTRMPRKTGVQPALIYGHQVFGVAPTALLKLRRPASRAMAGRGFGRCLATTLALALGE</sequence>
<gene>
    <name evidence="3" type="ORF">PCOR1329_LOCUS82171</name>
</gene>
<feature type="coiled-coil region" evidence="1">
    <location>
        <begin position="103"/>
        <end position="176"/>
    </location>
</feature>
<organism evidence="3 4">
    <name type="scientific">Prorocentrum cordatum</name>
    <dbReference type="NCBI Taxonomy" id="2364126"/>
    <lineage>
        <taxon>Eukaryota</taxon>
        <taxon>Sar</taxon>
        <taxon>Alveolata</taxon>
        <taxon>Dinophyceae</taxon>
        <taxon>Prorocentrales</taxon>
        <taxon>Prorocentraceae</taxon>
        <taxon>Prorocentrum</taxon>
    </lineage>
</organism>